<gene>
    <name evidence="4" type="ORF">SAMN05444352_10947</name>
</gene>
<dbReference type="Gene3D" id="1.10.1200.10">
    <property type="entry name" value="ACP-like"/>
    <property type="match status" value="1"/>
</dbReference>
<dbReference type="RefSeq" id="WP_042129464.1">
    <property type="nucleotide sequence ID" value="NZ_FZOL01000009.1"/>
</dbReference>
<dbReference type="Proteomes" id="UP000198407">
    <property type="component" value="Unassembled WGS sequence"/>
</dbReference>
<dbReference type="GO" id="GO:0031177">
    <property type="term" value="F:phosphopantetheine binding"/>
    <property type="evidence" value="ECO:0007669"/>
    <property type="project" value="InterPro"/>
</dbReference>
<keyword evidence="1" id="KW-0596">Phosphopantetheine</keyword>
<name>A0A239EZR1_9PSED</name>
<evidence type="ECO:0000256" key="1">
    <source>
        <dbReference type="ARBA" id="ARBA00022450"/>
    </source>
</evidence>
<dbReference type="OrthoDB" id="9023404at2"/>
<protein>
    <submittedName>
        <fullName evidence="4">Phosphopantetheine attachment site</fullName>
    </submittedName>
</protein>
<dbReference type="PROSITE" id="PS50075">
    <property type="entry name" value="CARRIER"/>
    <property type="match status" value="1"/>
</dbReference>
<dbReference type="AlphaFoldDB" id="A0A239EZR1"/>
<dbReference type="STRING" id="1215104.GCA_000730585_00603"/>
<sequence length="90" mass="9580">MSLIDTLQRHISTFISTEADLPADEIDLHSPLGALGVGSLLGTRLIGNLEEHFAVRLRPTLLFEHPSIAELASAVAGIVAGDQQKESAHV</sequence>
<organism evidence="4 5">
    <name type="scientific">Pseudomonas japonica</name>
    <dbReference type="NCBI Taxonomy" id="256466"/>
    <lineage>
        <taxon>Bacteria</taxon>
        <taxon>Pseudomonadati</taxon>
        <taxon>Pseudomonadota</taxon>
        <taxon>Gammaproteobacteria</taxon>
        <taxon>Pseudomonadales</taxon>
        <taxon>Pseudomonadaceae</taxon>
        <taxon>Pseudomonas</taxon>
    </lineage>
</organism>
<dbReference type="InterPro" id="IPR020806">
    <property type="entry name" value="PKS_PP-bd"/>
</dbReference>
<proteinExistence type="predicted"/>
<evidence type="ECO:0000256" key="2">
    <source>
        <dbReference type="ARBA" id="ARBA00022553"/>
    </source>
</evidence>
<evidence type="ECO:0000313" key="5">
    <source>
        <dbReference type="Proteomes" id="UP000198407"/>
    </source>
</evidence>
<evidence type="ECO:0000259" key="3">
    <source>
        <dbReference type="PROSITE" id="PS50075"/>
    </source>
</evidence>
<feature type="domain" description="Carrier" evidence="3">
    <location>
        <begin position="1"/>
        <end position="79"/>
    </location>
</feature>
<reference evidence="5" key="1">
    <citation type="submission" date="2017-06" db="EMBL/GenBank/DDBJ databases">
        <authorList>
            <person name="Varghese N."/>
            <person name="Submissions S."/>
        </authorList>
    </citation>
    <scope>NUCLEOTIDE SEQUENCE [LARGE SCALE GENOMIC DNA]</scope>
    <source>
        <strain evidence="5">DSM 22348</strain>
    </source>
</reference>
<dbReference type="InterPro" id="IPR009081">
    <property type="entry name" value="PP-bd_ACP"/>
</dbReference>
<keyword evidence="5" id="KW-1185">Reference proteome</keyword>
<dbReference type="InterPro" id="IPR036736">
    <property type="entry name" value="ACP-like_sf"/>
</dbReference>
<accession>A0A239EZR1</accession>
<evidence type="ECO:0000313" key="4">
    <source>
        <dbReference type="EMBL" id="SNS50146.1"/>
    </source>
</evidence>
<keyword evidence="2" id="KW-0597">Phosphoprotein</keyword>
<dbReference type="EMBL" id="FZOL01000009">
    <property type="protein sequence ID" value="SNS50146.1"/>
    <property type="molecule type" value="Genomic_DNA"/>
</dbReference>
<dbReference type="Pfam" id="PF00550">
    <property type="entry name" value="PP-binding"/>
    <property type="match status" value="1"/>
</dbReference>
<dbReference type="SMART" id="SM00823">
    <property type="entry name" value="PKS_PP"/>
    <property type="match status" value="1"/>
</dbReference>
<dbReference type="SUPFAM" id="SSF47336">
    <property type="entry name" value="ACP-like"/>
    <property type="match status" value="1"/>
</dbReference>